<proteinExistence type="predicted"/>
<dbReference type="EMBL" id="JACSZI010000079">
    <property type="protein sequence ID" value="MBF9674510.1"/>
    <property type="molecule type" value="Genomic_DNA"/>
</dbReference>
<accession>A0A1S9ZNJ6</accession>
<accession>A0A0T8U860</accession>
<evidence type="ECO:0000313" key="2">
    <source>
        <dbReference type="EMBL" id="CEY67743.1"/>
    </source>
</evidence>
<reference evidence="6 10" key="4">
    <citation type="submission" date="2018-09" db="EMBL/GenBank/DDBJ databases">
        <authorList>
            <person name="Handem S."/>
        </authorList>
    </citation>
    <scope>NUCLEOTIDE SEQUENCE [LARGE SCALE GENOMIC DNA]</scope>
    <source>
        <strain evidence="6 10">Spain2270</strain>
        <strain evidence="9">Spain939</strain>
    </source>
</reference>
<dbReference type="Proteomes" id="UP000743672">
    <property type="component" value="Unassembled WGS sequence"/>
</dbReference>
<dbReference type="Proteomes" id="UP000285038">
    <property type="component" value="Unassembled WGS sequence"/>
</dbReference>
<keyword evidence="1" id="KW-1133">Transmembrane helix</keyword>
<organism evidence="3 7">
    <name type="scientific">Streptococcus pseudopneumoniae</name>
    <dbReference type="NCBI Taxonomy" id="257758"/>
    <lineage>
        <taxon>Bacteria</taxon>
        <taxon>Bacillati</taxon>
        <taxon>Bacillota</taxon>
        <taxon>Bacilli</taxon>
        <taxon>Lactobacillales</taxon>
        <taxon>Streptococcaceae</taxon>
        <taxon>Streptococcus</taxon>
    </lineage>
</organism>
<sequence length="176" mass="20004">MPQITNDNVQIWTLYITVIIAVIGFVFNTISLWQTKKATEDMAKPYINVYVDVYAVKNQQRTFVFKNFGQTPAYIDNIQIDGELDPLNSVHRFNSLIGNMIAPGQKFTSSIDPDYKGRITLTITYSDSKKHKYIDKFVLDATLASAMFYTVNESNKSDSPATAIRQSTMALLRDLR</sequence>
<evidence type="ECO:0000256" key="1">
    <source>
        <dbReference type="SAM" id="Phobius"/>
    </source>
</evidence>
<reference evidence="4" key="5">
    <citation type="journal article" date="2020" name="J. Clin. Microbiol.">
        <title>Streptococcus pseudopneumoniae: Use of whole genome sequences to validate methods used for identification.</title>
        <authorList>
            <person name="Jensen C.S."/>
            <person name="Iversen K.H."/>
            <person name="Dargis R."/>
            <person name="Shewmaker P."/>
            <person name="Rasmussen S."/>
            <person name="Christensen J.J."/>
            <person name="Nielsen X.C."/>
        </authorList>
    </citation>
    <scope>NUCLEOTIDE SEQUENCE</scope>
    <source>
        <strain evidence="4">256-03</strain>
    </source>
</reference>
<dbReference type="Proteomes" id="UP000048179">
    <property type="component" value="Unassembled WGS sequence"/>
</dbReference>
<evidence type="ECO:0000313" key="7">
    <source>
        <dbReference type="Proteomes" id="UP000041827"/>
    </source>
</evidence>
<evidence type="ECO:0000313" key="6">
    <source>
        <dbReference type="EMBL" id="RJY07728.1"/>
    </source>
</evidence>
<name>A0A0T8U860_9STRE</name>
<dbReference type="AlphaFoldDB" id="A0A0T8U860"/>
<dbReference type="EMBL" id="CFGT01000055">
    <property type="protein sequence ID" value="CEY67743.1"/>
    <property type="molecule type" value="Genomic_DNA"/>
</dbReference>
<evidence type="ECO:0000313" key="8">
    <source>
        <dbReference type="Proteomes" id="UP000048179"/>
    </source>
</evidence>
<keyword evidence="1" id="KW-0812">Transmembrane</keyword>
<evidence type="ECO:0000313" key="5">
    <source>
        <dbReference type="EMBL" id="RJP81805.1"/>
    </source>
</evidence>
<keyword evidence="10" id="KW-1185">Reference proteome</keyword>
<dbReference type="EMBL" id="PTQV01000037">
    <property type="protein sequence ID" value="RJP81805.1"/>
    <property type="molecule type" value="Genomic_DNA"/>
</dbReference>
<reference evidence="5" key="3">
    <citation type="submission" date="2018-02" db="EMBL/GenBank/DDBJ databases">
        <authorList>
            <person name="Cohen D.B."/>
            <person name="Kent A.D."/>
        </authorList>
    </citation>
    <scope>NUCLEOTIDE SEQUENCE</scope>
    <source>
        <strain evidence="5">Spain939</strain>
    </source>
</reference>
<dbReference type="Proteomes" id="UP000041827">
    <property type="component" value="Unassembled WGS sequence"/>
</dbReference>
<dbReference type="RefSeq" id="WP_001135683.1">
    <property type="nucleotide sequence ID" value="NZ_CFGT01000055.1"/>
</dbReference>
<reference evidence="7 8" key="2">
    <citation type="submission" date="2015-03" db="EMBL/GenBank/DDBJ databases">
        <authorList>
            <consortium name="Pathogen Informatics"/>
        </authorList>
    </citation>
    <scope>NUCLEOTIDE SEQUENCE [LARGE SCALE GENOMIC DNA]</scope>
    <source>
        <strain evidence="7">SMRU2248</strain>
        <strain evidence="2 8">SMRU737</strain>
    </source>
</reference>
<evidence type="ECO:0000313" key="10">
    <source>
        <dbReference type="Proteomes" id="UP000285038"/>
    </source>
</evidence>
<evidence type="ECO:0000313" key="3">
    <source>
        <dbReference type="EMBL" id="CKA95155.1"/>
    </source>
</evidence>
<feature type="transmembrane region" description="Helical" evidence="1">
    <location>
        <begin position="12"/>
        <end position="33"/>
    </location>
</feature>
<gene>
    <name evidence="5" type="ORF">C5O68_06560</name>
    <name evidence="6" type="ORF">D6867_09010</name>
    <name evidence="2" type="ORF">ERS020247_02214</name>
    <name evidence="3" type="ORF">ERS021757_01086</name>
    <name evidence="4" type="ORF">IAI20_10775</name>
</gene>
<reference evidence="3" key="1">
    <citation type="submission" date="2015-03" db="EMBL/GenBank/DDBJ databases">
        <authorList>
            <person name="Murphy D."/>
        </authorList>
    </citation>
    <scope>NUCLEOTIDE SEQUENCE [LARGE SCALE GENOMIC DNA]</scope>
    <source>
        <strain evidence="3">SMRU2248</strain>
    </source>
</reference>
<dbReference type="Proteomes" id="UP000266144">
    <property type="component" value="Unassembled WGS sequence"/>
</dbReference>
<dbReference type="EMBL" id="CMJT01000008">
    <property type="protein sequence ID" value="CKA95155.1"/>
    <property type="molecule type" value="Genomic_DNA"/>
</dbReference>
<evidence type="ECO:0000313" key="4">
    <source>
        <dbReference type="EMBL" id="MBF9674510.1"/>
    </source>
</evidence>
<evidence type="ECO:0000313" key="9">
    <source>
        <dbReference type="Proteomes" id="UP000266144"/>
    </source>
</evidence>
<keyword evidence="1" id="KW-0472">Membrane</keyword>
<dbReference type="EMBL" id="RAHZ01000056">
    <property type="protein sequence ID" value="RJY07728.1"/>
    <property type="molecule type" value="Genomic_DNA"/>
</dbReference>
<protein>
    <submittedName>
        <fullName evidence="3">Uncharacterized protein</fullName>
    </submittedName>
</protein>